<organism evidence="2">
    <name type="scientific">viral metagenome</name>
    <dbReference type="NCBI Taxonomy" id="1070528"/>
    <lineage>
        <taxon>unclassified sequences</taxon>
        <taxon>metagenomes</taxon>
        <taxon>organismal metagenomes</taxon>
    </lineage>
</organism>
<sequence>MPKNIVTAENNQTEEKPKVKRGRRTKKEIEEAKLAQEKAEKEKGENIIIVAEEQEKPVPKKRGRKPKGGKIVSEQEEKPPVANIKPNVILHLKCFLRDLESTGNHEPDFSHANVNSYDEDGLPYHVIANSSSINNLSSYEQVLTESDTAANIIRTTNDNNCHTEKVQLQKQNETHVNENVSMKETWRKLKNLEQFLHLNSVPDSKSACFWCTYDFDNPPIYIPKFLLKNTYQVYGCFCSPECACGYLMNETIDSSCKFERYSLLNNLYNKVFDYKKNIKPAPDPHYFLERFCGNLNINEYRQILKSDRLFLVVDKPLTRILPELHEDNDEFIINNKIIPTANNYNLKKKARVDQSKINTKDTSGETKSDINYGIFSMVK</sequence>
<evidence type="ECO:0000313" key="2">
    <source>
        <dbReference type="EMBL" id="QHT93512.1"/>
    </source>
</evidence>
<protein>
    <recommendedName>
        <fullName evidence="3">MYM-type domain-containing protein</fullName>
    </recommendedName>
</protein>
<name>A0A6C0IKK9_9ZZZZ</name>
<feature type="region of interest" description="Disordered" evidence="1">
    <location>
        <begin position="1"/>
        <end position="27"/>
    </location>
</feature>
<dbReference type="EMBL" id="MN740208">
    <property type="protein sequence ID" value="QHT93512.1"/>
    <property type="molecule type" value="Genomic_DNA"/>
</dbReference>
<reference evidence="2" key="1">
    <citation type="journal article" date="2020" name="Nature">
        <title>Giant virus diversity and host interactions through global metagenomics.</title>
        <authorList>
            <person name="Schulz F."/>
            <person name="Roux S."/>
            <person name="Paez-Espino D."/>
            <person name="Jungbluth S."/>
            <person name="Walsh D.A."/>
            <person name="Denef V.J."/>
            <person name="McMahon K.D."/>
            <person name="Konstantinidis K.T."/>
            <person name="Eloe-Fadrosh E.A."/>
            <person name="Kyrpides N.C."/>
            <person name="Woyke T."/>
        </authorList>
    </citation>
    <scope>NUCLEOTIDE SEQUENCE</scope>
    <source>
        <strain evidence="2">GVMAG-M-3300024252-29</strain>
    </source>
</reference>
<evidence type="ECO:0000256" key="1">
    <source>
        <dbReference type="SAM" id="MobiDB-lite"/>
    </source>
</evidence>
<dbReference type="AlphaFoldDB" id="A0A6C0IKK9"/>
<feature type="compositionally biased region" description="Basic residues" evidence="1">
    <location>
        <begin position="59"/>
        <end position="68"/>
    </location>
</feature>
<accession>A0A6C0IKK9</accession>
<feature type="region of interest" description="Disordered" evidence="1">
    <location>
        <begin position="48"/>
        <end position="79"/>
    </location>
</feature>
<evidence type="ECO:0008006" key="3">
    <source>
        <dbReference type="Google" id="ProtNLM"/>
    </source>
</evidence>
<proteinExistence type="predicted"/>